<dbReference type="HOGENOM" id="CLU_2755739_0_0_11"/>
<evidence type="ECO:0000313" key="1">
    <source>
        <dbReference type="EMBL" id="EEZ61043.1"/>
    </source>
</evidence>
<accession>D0WH79</accession>
<keyword evidence="2" id="KW-1185">Reference proteome</keyword>
<dbReference type="Proteomes" id="UP000006001">
    <property type="component" value="Unassembled WGS sequence"/>
</dbReference>
<name>D0WH79_SLAES</name>
<dbReference type="AlphaFoldDB" id="D0WH79"/>
<sequence length="70" mass="7263">MGGVGGIAGKLLQVQTRHLQNRSAASPSAMSCGIPLPTGARSFRCGKVAIRRRFLTRGIAGLQSDLALKG</sequence>
<dbReference type="STRING" id="649764.HMPREF0762_01111"/>
<organism evidence="1 2">
    <name type="scientific">Slackia exigua (strain ATCC 700122 / DSM 15923 / CIP 105133 / JCM 11022 / KCTC 5966 / S-7)</name>
    <dbReference type="NCBI Taxonomy" id="649764"/>
    <lineage>
        <taxon>Bacteria</taxon>
        <taxon>Bacillati</taxon>
        <taxon>Actinomycetota</taxon>
        <taxon>Coriobacteriia</taxon>
        <taxon>Eggerthellales</taxon>
        <taxon>Eggerthellaceae</taxon>
        <taxon>Slackia</taxon>
    </lineage>
</organism>
<gene>
    <name evidence="1" type="ORF">HMPREF0762_01111</name>
</gene>
<evidence type="ECO:0000313" key="2">
    <source>
        <dbReference type="Proteomes" id="UP000006001"/>
    </source>
</evidence>
<comment type="caution">
    <text evidence="1">The sequence shown here is derived from an EMBL/GenBank/DDBJ whole genome shotgun (WGS) entry which is preliminary data.</text>
</comment>
<protein>
    <submittedName>
        <fullName evidence="1">Uncharacterized protein</fullName>
    </submittedName>
</protein>
<proteinExistence type="predicted"/>
<reference evidence="1" key="1">
    <citation type="submission" date="2009-10" db="EMBL/GenBank/DDBJ databases">
        <authorList>
            <person name="Weinstock G."/>
            <person name="Sodergren E."/>
            <person name="Clifton S."/>
            <person name="Fulton L."/>
            <person name="Fulton B."/>
            <person name="Courtney L."/>
            <person name="Fronick C."/>
            <person name="Harrison M."/>
            <person name="Strong C."/>
            <person name="Farmer C."/>
            <person name="Delahaunty K."/>
            <person name="Markovic C."/>
            <person name="Hall O."/>
            <person name="Minx P."/>
            <person name="Tomlinson C."/>
            <person name="Mitreva M."/>
            <person name="Nelson J."/>
            <person name="Hou S."/>
            <person name="Wollam A."/>
            <person name="Pepin K.H."/>
            <person name="Johnson M."/>
            <person name="Bhonagiri V."/>
            <person name="Nash W.E."/>
            <person name="Warren W."/>
            <person name="Chinwalla A."/>
            <person name="Mardis E.R."/>
            <person name="Wilson R.K."/>
        </authorList>
    </citation>
    <scope>NUCLEOTIDE SEQUENCE [LARGE SCALE GENOMIC DNA]</scope>
    <source>
        <strain evidence="1">ATCC 700122</strain>
    </source>
</reference>
<dbReference type="EMBL" id="ACUX02000007">
    <property type="protein sequence ID" value="EEZ61043.1"/>
    <property type="molecule type" value="Genomic_DNA"/>
</dbReference>